<evidence type="ECO:0000313" key="3">
    <source>
        <dbReference type="Proteomes" id="UP000469462"/>
    </source>
</evidence>
<dbReference type="EMBL" id="WEHW01000006">
    <property type="protein sequence ID" value="KAB7652117.1"/>
    <property type="molecule type" value="Genomic_DNA"/>
</dbReference>
<dbReference type="AlphaFoldDB" id="A0AAI9SDU3"/>
<dbReference type="InterPro" id="IPR024534">
    <property type="entry name" value="JetD_C"/>
</dbReference>
<name>A0AAI9SDU3_9BURK</name>
<gene>
    <name evidence="2" type="ORF">GBM96_03060</name>
</gene>
<dbReference type="Proteomes" id="UP000469462">
    <property type="component" value="Unassembled WGS sequence"/>
</dbReference>
<keyword evidence="3" id="KW-1185">Reference proteome</keyword>
<accession>A0AAI9SDU3</accession>
<protein>
    <recommendedName>
        <fullName evidence="1">Wadjet protein JetD C-terminal domain-containing protein</fullName>
    </recommendedName>
</protein>
<comment type="caution">
    <text evidence="2">The sequence shown here is derived from an EMBL/GenBank/DDBJ whole genome shotgun (WGS) entry which is preliminary data.</text>
</comment>
<evidence type="ECO:0000259" key="1">
    <source>
        <dbReference type="Pfam" id="PF09983"/>
    </source>
</evidence>
<feature type="domain" description="Wadjet protein JetD C-terminal" evidence="1">
    <location>
        <begin position="20"/>
        <end position="118"/>
    </location>
</feature>
<dbReference type="Pfam" id="PF09983">
    <property type="entry name" value="JetD_C"/>
    <property type="match status" value="1"/>
</dbReference>
<evidence type="ECO:0000313" key="2">
    <source>
        <dbReference type="EMBL" id="KAB7652117.1"/>
    </source>
</evidence>
<dbReference type="RefSeq" id="WP_139687273.1">
    <property type="nucleotide sequence ID" value="NZ_WEHW01000006.1"/>
</dbReference>
<sequence>MDSSRHSSRYPDINRDGIRRHGSRRVEWLVNSRILYFGDLDTHGLAILSDLRKIYSPTENVMMDAKTFMRYRHLAVSEPSQVKRMPDCLTEKELRLLEMLCETKGRLEQKRIPIKEINHAFHILLASN</sequence>
<organism evidence="2 3">
    <name type="scientific">Sutterella seckii</name>
    <dbReference type="NCBI Taxonomy" id="1944635"/>
    <lineage>
        <taxon>Bacteria</taxon>
        <taxon>Pseudomonadati</taxon>
        <taxon>Pseudomonadota</taxon>
        <taxon>Betaproteobacteria</taxon>
        <taxon>Burkholderiales</taxon>
        <taxon>Sutterellaceae</taxon>
        <taxon>Sutterella</taxon>
    </lineage>
</organism>
<proteinExistence type="predicted"/>
<reference evidence="2 3" key="1">
    <citation type="submission" date="2019-10" db="EMBL/GenBank/DDBJ databases">
        <title>Genome diversity of Sutterella seckii.</title>
        <authorList>
            <person name="Chaplin A.V."/>
            <person name="Sokolova S.R."/>
            <person name="Mosin K.A."/>
            <person name="Ivanova E.L."/>
            <person name="Kochetkova T.O."/>
            <person name="Goltsov A.Y."/>
            <person name="Trofimov D.Y."/>
            <person name="Efimov B.A."/>
        </authorList>
    </citation>
    <scope>NUCLEOTIDE SEQUENCE [LARGE SCALE GENOMIC DNA]</scope>
    <source>
        <strain evidence="2 3">ASD3426</strain>
    </source>
</reference>